<name>A0A8S2WMR5_9BILA</name>
<evidence type="ECO:0000313" key="4">
    <source>
        <dbReference type="Proteomes" id="UP000681967"/>
    </source>
</evidence>
<organism evidence="1 4">
    <name type="scientific">Rotaria magnacalcarata</name>
    <dbReference type="NCBI Taxonomy" id="392030"/>
    <lineage>
        <taxon>Eukaryota</taxon>
        <taxon>Metazoa</taxon>
        <taxon>Spiralia</taxon>
        <taxon>Gnathifera</taxon>
        <taxon>Rotifera</taxon>
        <taxon>Eurotatoria</taxon>
        <taxon>Bdelloidea</taxon>
        <taxon>Philodinida</taxon>
        <taxon>Philodinidae</taxon>
        <taxon>Rotaria</taxon>
    </lineage>
</organism>
<feature type="non-terminal residue" evidence="1">
    <location>
        <position position="25"/>
    </location>
</feature>
<dbReference type="EMBL" id="CAJOBH010066586">
    <property type="protein sequence ID" value="CAF4451235.1"/>
    <property type="molecule type" value="Genomic_DNA"/>
</dbReference>
<evidence type="ECO:0000313" key="3">
    <source>
        <dbReference type="EMBL" id="CAF4991338.1"/>
    </source>
</evidence>
<evidence type="ECO:0000313" key="2">
    <source>
        <dbReference type="EMBL" id="CAF4549218.1"/>
    </source>
</evidence>
<evidence type="ECO:0000313" key="1">
    <source>
        <dbReference type="EMBL" id="CAF4451235.1"/>
    </source>
</evidence>
<protein>
    <submittedName>
        <fullName evidence="1">Uncharacterized protein</fullName>
    </submittedName>
</protein>
<sequence>MPAQPAIFLFVVDTCMDEDDMTALK</sequence>
<dbReference type="Proteomes" id="UP000681720">
    <property type="component" value="Unassembled WGS sequence"/>
</dbReference>
<gene>
    <name evidence="1" type="ORF">BYL167_LOCUS33768</name>
    <name evidence="2" type="ORF">BYL167_LOCUS38031</name>
    <name evidence="3" type="ORF">GIL414_LOCUS56648</name>
</gene>
<dbReference type="Proteomes" id="UP000681967">
    <property type="component" value="Unassembled WGS sequence"/>
</dbReference>
<dbReference type="AlphaFoldDB" id="A0A8S2WMR5"/>
<dbReference type="EMBL" id="CAJOBH010087747">
    <property type="protein sequence ID" value="CAF4549218.1"/>
    <property type="molecule type" value="Genomic_DNA"/>
</dbReference>
<comment type="caution">
    <text evidence="1">The sequence shown here is derived from an EMBL/GenBank/DDBJ whole genome shotgun (WGS) entry which is preliminary data.</text>
</comment>
<dbReference type="EMBL" id="CAJOBJ010203920">
    <property type="protein sequence ID" value="CAF4991338.1"/>
    <property type="molecule type" value="Genomic_DNA"/>
</dbReference>
<reference evidence="1" key="1">
    <citation type="submission" date="2021-02" db="EMBL/GenBank/DDBJ databases">
        <authorList>
            <person name="Nowell W R."/>
        </authorList>
    </citation>
    <scope>NUCLEOTIDE SEQUENCE</scope>
</reference>
<accession>A0A8S2WMR5</accession>
<proteinExistence type="predicted"/>